<name>A0A8S5LY68_9CAUD</name>
<sequence>MSLGILDSLRCLDGGWSCQRIVTMCVCIVVLGMWVWGCFWEGHFIHLGWEEVTLLVGSQTAKAGQMFFERNISTGPENA</sequence>
<keyword evidence="1" id="KW-0812">Transmembrane</keyword>
<protein>
    <submittedName>
        <fullName evidence="2">Uncharacterized protein</fullName>
    </submittedName>
</protein>
<evidence type="ECO:0000256" key="1">
    <source>
        <dbReference type="SAM" id="Phobius"/>
    </source>
</evidence>
<proteinExistence type="predicted"/>
<feature type="transmembrane region" description="Helical" evidence="1">
    <location>
        <begin position="20"/>
        <end position="39"/>
    </location>
</feature>
<keyword evidence="1" id="KW-1133">Transmembrane helix</keyword>
<accession>A0A8S5LY68</accession>
<reference evidence="2" key="1">
    <citation type="journal article" date="2021" name="Proc. Natl. Acad. Sci. U.S.A.">
        <title>A Catalog of Tens of Thousands of Viruses from Human Metagenomes Reveals Hidden Associations with Chronic Diseases.</title>
        <authorList>
            <person name="Tisza M.J."/>
            <person name="Buck C.B."/>
        </authorList>
    </citation>
    <scope>NUCLEOTIDE SEQUENCE</scope>
    <source>
        <strain evidence="2">Ctrnx29</strain>
    </source>
</reference>
<organism evidence="2">
    <name type="scientific">Myoviridae sp. ctrnx29</name>
    <dbReference type="NCBI Taxonomy" id="2826704"/>
    <lineage>
        <taxon>Viruses</taxon>
        <taxon>Duplodnaviria</taxon>
        <taxon>Heunggongvirae</taxon>
        <taxon>Uroviricota</taxon>
        <taxon>Caudoviricetes</taxon>
    </lineage>
</organism>
<evidence type="ECO:0000313" key="2">
    <source>
        <dbReference type="EMBL" id="DAD74874.1"/>
    </source>
</evidence>
<keyword evidence="1" id="KW-0472">Membrane</keyword>
<dbReference type="EMBL" id="BK014766">
    <property type="protein sequence ID" value="DAD74874.1"/>
    <property type="molecule type" value="Genomic_DNA"/>
</dbReference>